<dbReference type="WBParaSite" id="PSU_v2.g7229.t1">
    <property type="protein sequence ID" value="PSU_v2.g7229.t1"/>
    <property type="gene ID" value="PSU_v2.g7229"/>
</dbReference>
<accession>A0A914Z5J6</accession>
<reference evidence="3" key="1">
    <citation type="submission" date="2022-11" db="UniProtKB">
        <authorList>
            <consortium name="WormBaseParasite"/>
        </authorList>
    </citation>
    <scope>IDENTIFICATION</scope>
</reference>
<organism evidence="2 3">
    <name type="scientific">Panagrolaimus superbus</name>
    <dbReference type="NCBI Taxonomy" id="310955"/>
    <lineage>
        <taxon>Eukaryota</taxon>
        <taxon>Metazoa</taxon>
        <taxon>Ecdysozoa</taxon>
        <taxon>Nematoda</taxon>
        <taxon>Chromadorea</taxon>
        <taxon>Rhabditida</taxon>
        <taxon>Tylenchina</taxon>
        <taxon>Panagrolaimomorpha</taxon>
        <taxon>Panagrolaimoidea</taxon>
        <taxon>Panagrolaimidae</taxon>
        <taxon>Panagrolaimus</taxon>
    </lineage>
</organism>
<name>A0A914Z5J6_9BILA</name>
<dbReference type="Proteomes" id="UP000887577">
    <property type="component" value="Unplaced"/>
</dbReference>
<dbReference type="AlphaFoldDB" id="A0A914Z5J6"/>
<protein>
    <submittedName>
        <fullName evidence="3">Uncharacterized protein</fullName>
    </submittedName>
</protein>
<sequence>MEGDEVNGNVISSSENCEVNPLVTSAENSILGSTADNPIIIDDDSQDFPVSVNETSRIKCEISDIQRNKESSSIDIIDISDDEGGDSTTAVATVKQENSEIGDTANCTTNETSGGSRFSKSLTRSNGTSKEEESDEDDIMEDDIDDEDSDDTSGEERCDNRSNDVRSRFSYIAVQAPNYELRKLLCGSTHLYVFTSEDHTHCYRYYPVPKTKSKYRCSECMNKKRKTTYASIKKNSGGEDFVEMDDTHTCDMVKYYGKNVVEVLYFEYYEKENDKELFIFDSKNKTSYYRFMYDAKKKIYACSRCHNFGKSTEAVIKTENDQEIVEADSIHACQPLPYIPKVEKPNFLLRKSSNGNPELVVFHNGQKLYLSILLAQKW</sequence>
<evidence type="ECO:0000313" key="2">
    <source>
        <dbReference type="Proteomes" id="UP000887577"/>
    </source>
</evidence>
<proteinExistence type="predicted"/>
<evidence type="ECO:0000256" key="1">
    <source>
        <dbReference type="SAM" id="MobiDB-lite"/>
    </source>
</evidence>
<feature type="region of interest" description="Disordered" evidence="1">
    <location>
        <begin position="94"/>
        <end position="161"/>
    </location>
</feature>
<feature type="compositionally biased region" description="Acidic residues" evidence="1">
    <location>
        <begin position="132"/>
        <end position="153"/>
    </location>
</feature>
<feature type="compositionally biased region" description="Polar residues" evidence="1">
    <location>
        <begin position="94"/>
        <end position="128"/>
    </location>
</feature>
<keyword evidence="2" id="KW-1185">Reference proteome</keyword>
<evidence type="ECO:0000313" key="3">
    <source>
        <dbReference type="WBParaSite" id="PSU_v2.g7229.t1"/>
    </source>
</evidence>